<dbReference type="Proteomes" id="UP000606786">
    <property type="component" value="Unassembled WGS sequence"/>
</dbReference>
<evidence type="ECO:0000313" key="2">
    <source>
        <dbReference type="EMBL" id="CAD7003124.1"/>
    </source>
</evidence>
<comment type="caution">
    <text evidence="2">The sequence shown here is derived from an EMBL/GenBank/DDBJ whole genome shotgun (WGS) entry which is preliminary data.</text>
</comment>
<dbReference type="EMBL" id="CAJHJT010000034">
    <property type="protein sequence ID" value="CAD7003124.1"/>
    <property type="molecule type" value="Genomic_DNA"/>
</dbReference>
<organism evidence="2 3">
    <name type="scientific">Ceratitis capitata</name>
    <name type="common">Mediterranean fruit fly</name>
    <name type="synonym">Tephritis capitata</name>
    <dbReference type="NCBI Taxonomy" id="7213"/>
    <lineage>
        <taxon>Eukaryota</taxon>
        <taxon>Metazoa</taxon>
        <taxon>Ecdysozoa</taxon>
        <taxon>Arthropoda</taxon>
        <taxon>Hexapoda</taxon>
        <taxon>Insecta</taxon>
        <taxon>Pterygota</taxon>
        <taxon>Neoptera</taxon>
        <taxon>Endopterygota</taxon>
        <taxon>Diptera</taxon>
        <taxon>Brachycera</taxon>
        <taxon>Muscomorpha</taxon>
        <taxon>Tephritoidea</taxon>
        <taxon>Tephritidae</taxon>
        <taxon>Ceratitis</taxon>
        <taxon>Ceratitis</taxon>
    </lineage>
</organism>
<dbReference type="AlphaFoldDB" id="A0A811UWS8"/>
<evidence type="ECO:0000256" key="1">
    <source>
        <dbReference type="SAM" id="MobiDB-lite"/>
    </source>
</evidence>
<evidence type="ECO:0000313" key="3">
    <source>
        <dbReference type="Proteomes" id="UP000606786"/>
    </source>
</evidence>
<feature type="region of interest" description="Disordered" evidence="1">
    <location>
        <begin position="54"/>
        <end position="73"/>
    </location>
</feature>
<sequence>MSGSSLTPAQELILYSTGMETSFSGLRFCRDTYSSNNDFNSKLHSFGLISFDQMPPSNPQDNAISLKLDKELN</sequence>
<reference evidence="2" key="1">
    <citation type="submission" date="2020-11" db="EMBL/GenBank/DDBJ databases">
        <authorList>
            <person name="Whitehead M."/>
        </authorList>
    </citation>
    <scope>NUCLEOTIDE SEQUENCE</scope>
    <source>
        <strain evidence="2">EGII</strain>
    </source>
</reference>
<accession>A0A811UWS8</accession>
<proteinExistence type="predicted"/>
<keyword evidence="3" id="KW-1185">Reference proteome</keyword>
<gene>
    <name evidence="2" type="ORF">CCAP1982_LOCUS11586</name>
</gene>
<protein>
    <submittedName>
        <fullName evidence="2">(Mediterranean fruit fly) hypothetical protein</fullName>
    </submittedName>
</protein>
<name>A0A811UWS8_CERCA</name>